<gene>
    <name evidence="3" type="ORF">SAMN05421665_1298</name>
</gene>
<dbReference type="OrthoDB" id="121776at2"/>
<dbReference type="InterPro" id="IPR018756">
    <property type="entry name" value="DUF2314"/>
</dbReference>
<name>A0A1R3WUG4_9RHOB</name>
<reference evidence="4" key="1">
    <citation type="submission" date="2017-01" db="EMBL/GenBank/DDBJ databases">
        <authorList>
            <person name="Varghese N."/>
            <person name="Submissions S."/>
        </authorList>
    </citation>
    <scope>NUCLEOTIDE SEQUENCE [LARGE SCALE GENOMIC DNA]</scope>
    <source>
        <strain evidence="4">DSM 29591</strain>
    </source>
</reference>
<feature type="signal peptide" evidence="1">
    <location>
        <begin position="1"/>
        <end position="23"/>
    </location>
</feature>
<keyword evidence="4" id="KW-1185">Reference proteome</keyword>
<evidence type="ECO:0000256" key="1">
    <source>
        <dbReference type="SAM" id="SignalP"/>
    </source>
</evidence>
<proteinExistence type="predicted"/>
<accession>A0A1R3WUG4</accession>
<dbReference type="EMBL" id="FTPR01000001">
    <property type="protein sequence ID" value="SIT81603.1"/>
    <property type="molecule type" value="Genomic_DNA"/>
</dbReference>
<organism evidence="3 4">
    <name type="scientific">Yoonia rosea</name>
    <dbReference type="NCBI Taxonomy" id="287098"/>
    <lineage>
        <taxon>Bacteria</taxon>
        <taxon>Pseudomonadati</taxon>
        <taxon>Pseudomonadota</taxon>
        <taxon>Alphaproteobacteria</taxon>
        <taxon>Rhodobacterales</taxon>
        <taxon>Paracoccaceae</taxon>
        <taxon>Yoonia</taxon>
    </lineage>
</organism>
<dbReference type="Pfam" id="PF10077">
    <property type="entry name" value="DUF2314"/>
    <property type="match status" value="1"/>
</dbReference>
<dbReference type="RefSeq" id="WP_076658882.1">
    <property type="nucleotide sequence ID" value="NZ_FTPR01000001.1"/>
</dbReference>
<dbReference type="STRING" id="287098.SAMN05421665_1298"/>
<sequence length="165" mass="17014">MTVSKSVFAGVIALILLGGPLSAEGDPTYGFSPDDPGMNAAMAGARDTLDAFIANTMVDGQSGAQTMIKVAIPTDDGNEIIWIAPFAQLSATGWVGILANQPQMIAGANAGDTVEFAGEQIADWALFGDDGLLYGGYTLREMVASGAVTEDAMPPMSGDPVPQDW</sequence>
<keyword evidence="1" id="KW-0732">Signal</keyword>
<dbReference type="Proteomes" id="UP000186997">
    <property type="component" value="Unassembled WGS sequence"/>
</dbReference>
<evidence type="ECO:0000313" key="4">
    <source>
        <dbReference type="Proteomes" id="UP000186997"/>
    </source>
</evidence>
<evidence type="ECO:0000259" key="2">
    <source>
        <dbReference type="Pfam" id="PF10077"/>
    </source>
</evidence>
<feature type="domain" description="DUF2314" evidence="2">
    <location>
        <begin position="35"/>
        <end position="144"/>
    </location>
</feature>
<feature type="chain" id="PRO_5013000769" evidence="1">
    <location>
        <begin position="24"/>
        <end position="165"/>
    </location>
</feature>
<dbReference type="AlphaFoldDB" id="A0A1R3WUG4"/>
<protein>
    <submittedName>
        <fullName evidence="3">Uncharacterized conserved protein YegJ, DUF2314 family</fullName>
    </submittedName>
</protein>
<evidence type="ECO:0000313" key="3">
    <source>
        <dbReference type="EMBL" id="SIT81603.1"/>
    </source>
</evidence>